<dbReference type="Gene3D" id="2.60.120.10">
    <property type="entry name" value="Jelly Rolls"/>
    <property type="match status" value="2"/>
</dbReference>
<dbReference type="InterPro" id="IPR008778">
    <property type="entry name" value="Pirin_C_dom"/>
</dbReference>
<dbReference type="Pfam" id="PF02678">
    <property type="entry name" value="Pirin"/>
    <property type="match status" value="1"/>
</dbReference>
<feature type="domain" description="Pirin N-terminal" evidence="4">
    <location>
        <begin position="24"/>
        <end position="128"/>
    </location>
</feature>
<feature type="binding site" evidence="2">
    <location>
        <position position="106"/>
    </location>
    <ligand>
        <name>Fe cation</name>
        <dbReference type="ChEBI" id="CHEBI:24875"/>
    </ligand>
</feature>
<dbReference type="InterPro" id="IPR003829">
    <property type="entry name" value="Pirin_N_dom"/>
</dbReference>
<dbReference type="PIRSF" id="PIRSF006232">
    <property type="entry name" value="Pirin"/>
    <property type="match status" value="1"/>
</dbReference>
<dbReference type="PANTHER" id="PTHR13903:SF8">
    <property type="entry name" value="PIRIN"/>
    <property type="match status" value="1"/>
</dbReference>
<dbReference type="CDD" id="cd02909">
    <property type="entry name" value="cupin_pirin_N"/>
    <property type="match status" value="1"/>
</dbReference>
<evidence type="ECO:0000256" key="2">
    <source>
        <dbReference type="PIRSR" id="PIRSR006232-1"/>
    </source>
</evidence>
<dbReference type="Pfam" id="PF05726">
    <property type="entry name" value="Pirin_C"/>
    <property type="match status" value="1"/>
</dbReference>
<feature type="binding site" evidence="2">
    <location>
        <position position="62"/>
    </location>
    <ligand>
        <name>Fe cation</name>
        <dbReference type="ChEBI" id="CHEBI:24875"/>
    </ligand>
</feature>
<organism evidence="6 7">
    <name type="scientific">Chitinophaga fulva</name>
    <dbReference type="NCBI Taxonomy" id="2728842"/>
    <lineage>
        <taxon>Bacteria</taxon>
        <taxon>Pseudomonadati</taxon>
        <taxon>Bacteroidota</taxon>
        <taxon>Chitinophagia</taxon>
        <taxon>Chitinophagales</taxon>
        <taxon>Chitinophagaceae</taxon>
        <taxon>Chitinophaga</taxon>
    </lineage>
</organism>
<sequence length="293" mass="32826">MKKKITFTSQGRRADVGDYEIYRILPNHYVKAVGPFVFLDYVPPVLHAADEPRKAVNGSGAHPHRGIATLTYVLNGEADHFDSNGHHAKVYSGGAQWMKAGTGIIHDEVINPDPQADNGLTHGFQFWVNLPAKNKAEKPDYVPVQSSEIPVRELDDNAGWLKAVTGTYGQYASKIPVYLEQFIYHLHLEPGKTFLLQDEEGLEYAAFLVNDATINDMEFSKGEFVLFEKNTGTIESRNHSDRPIDIIFFGGATYTERIVAQGPFVMNTQQEIATAYSDFHNGKYGKIRYEQQA</sequence>
<evidence type="ECO:0000313" key="6">
    <source>
        <dbReference type="EMBL" id="NML38554.1"/>
    </source>
</evidence>
<proteinExistence type="inferred from homology"/>
<keyword evidence="2" id="KW-0408">Iron</keyword>
<accession>A0A848GJI0</accession>
<name>A0A848GJI0_9BACT</name>
<evidence type="ECO:0000313" key="7">
    <source>
        <dbReference type="Proteomes" id="UP000583266"/>
    </source>
</evidence>
<dbReference type="InterPro" id="IPR011051">
    <property type="entry name" value="RmlC_Cupin_sf"/>
</dbReference>
<dbReference type="PANTHER" id="PTHR13903">
    <property type="entry name" value="PIRIN-RELATED"/>
    <property type="match status" value="1"/>
</dbReference>
<evidence type="ECO:0000256" key="3">
    <source>
        <dbReference type="RuleBase" id="RU003457"/>
    </source>
</evidence>
<dbReference type="AlphaFoldDB" id="A0A848GJI0"/>
<dbReference type="RefSeq" id="WP_169225540.1">
    <property type="nucleotide sequence ID" value="NZ_JABBGC010000001.1"/>
</dbReference>
<feature type="binding site" evidence="2">
    <location>
        <position position="108"/>
    </location>
    <ligand>
        <name>Fe cation</name>
        <dbReference type="ChEBI" id="CHEBI:24875"/>
    </ligand>
</feature>
<protein>
    <submittedName>
        <fullName evidence="6">Pirin family protein</fullName>
    </submittedName>
</protein>
<feature type="domain" description="Pirin C-terminal" evidence="5">
    <location>
        <begin position="184"/>
        <end position="284"/>
    </location>
</feature>
<keyword evidence="7" id="KW-1185">Reference proteome</keyword>
<evidence type="ECO:0000256" key="1">
    <source>
        <dbReference type="ARBA" id="ARBA00008416"/>
    </source>
</evidence>
<dbReference type="SUPFAM" id="SSF51182">
    <property type="entry name" value="RmlC-like cupins"/>
    <property type="match status" value="1"/>
</dbReference>
<feature type="binding site" evidence="2">
    <location>
        <position position="64"/>
    </location>
    <ligand>
        <name>Fe cation</name>
        <dbReference type="ChEBI" id="CHEBI:24875"/>
    </ligand>
</feature>
<keyword evidence="2" id="KW-0479">Metal-binding</keyword>
<gene>
    <name evidence="6" type="ORF">HHL17_15195</name>
</gene>
<dbReference type="Proteomes" id="UP000583266">
    <property type="component" value="Unassembled WGS sequence"/>
</dbReference>
<dbReference type="InterPro" id="IPR012093">
    <property type="entry name" value="Pirin"/>
</dbReference>
<evidence type="ECO:0000259" key="5">
    <source>
        <dbReference type="Pfam" id="PF05726"/>
    </source>
</evidence>
<comment type="cofactor">
    <cofactor evidence="2">
        <name>Fe cation</name>
        <dbReference type="ChEBI" id="CHEBI:24875"/>
    </cofactor>
    <text evidence="2">Binds 1 Fe cation per subunit.</text>
</comment>
<reference evidence="6 7" key="1">
    <citation type="submission" date="2020-04" db="EMBL/GenBank/DDBJ databases">
        <title>Chitinophaga sp. G-6-1-13 sp. nov., isolated from soil.</title>
        <authorList>
            <person name="Dahal R.H."/>
            <person name="Chaudhary D.K."/>
        </authorList>
    </citation>
    <scope>NUCLEOTIDE SEQUENCE [LARGE SCALE GENOMIC DNA]</scope>
    <source>
        <strain evidence="6 7">G-6-1-13</strain>
    </source>
</reference>
<evidence type="ECO:0000259" key="4">
    <source>
        <dbReference type="Pfam" id="PF02678"/>
    </source>
</evidence>
<dbReference type="InterPro" id="IPR014710">
    <property type="entry name" value="RmlC-like_jellyroll"/>
</dbReference>
<comment type="caution">
    <text evidence="6">The sequence shown here is derived from an EMBL/GenBank/DDBJ whole genome shotgun (WGS) entry which is preliminary data.</text>
</comment>
<dbReference type="GO" id="GO:0046872">
    <property type="term" value="F:metal ion binding"/>
    <property type="evidence" value="ECO:0007669"/>
    <property type="project" value="UniProtKB-KW"/>
</dbReference>
<comment type="similarity">
    <text evidence="1 3">Belongs to the pirin family.</text>
</comment>
<dbReference type="EMBL" id="JABBGC010000001">
    <property type="protein sequence ID" value="NML38554.1"/>
    <property type="molecule type" value="Genomic_DNA"/>
</dbReference>